<protein>
    <recommendedName>
        <fullName evidence="3">Type II secretion system protein GspG C-terminal domain-containing protein</fullName>
    </recommendedName>
</protein>
<comment type="caution">
    <text evidence="4">The sequence shown here is derived from an EMBL/GenBank/DDBJ whole genome shotgun (WGS) entry which is preliminary data.</text>
</comment>
<dbReference type="Pfam" id="PF07963">
    <property type="entry name" value="N_methyl"/>
    <property type="match status" value="1"/>
</dbReference>
<organism evidence="4 5">
    <name type="scientific">Candidatus Roizmanbacteria bacterium RIFCSPHIGHO2_02_FULL_37_24</name>
    <dbReference type="NCBI Taxonomy" id="1802037"/>
    <lineage>
        <taxon>Bacteria</taxon>
        <taxon>Candidatus Roizmaniibacteriota</taxon>
    </lineage>
</organism>
<feature type="transmembrane region" description="Helical" evidence="2">
    <location>
        <begin position="12"/>
        <end position="35"/>
    </location>
</feature>
<proteinExistence type="predicted"/>
<reference evidence="4 5" key="1">
    <citation type="journal article" date="2016" name="Nat. Commun.">
        <title>Thousands of microbial genomes shed light on interconnected biogeochemical processes in an aquifer system.</title>
        <authorList>
            <person name="Anantharaman K."/>
            <person name="Brown C.T."/>
            <person name="Hug L.A."/>
            <person name="Sharon I."/>
            <person name="Castelle C.J."/>
            <person name="Probst A.J."/>
            <person name="Thomas B.C."/>
            <person name="Singh A."/>
            <person name="Wilkins M.J."/>
            <person name="Karaoz U."/>
            <person name="Brodie E.L."/>
            <person name="Williams K.H."/>
            <person name="Hubbard S.S."/>
            <person name="Banfield J.F."/>
        </authorList>
    </citation>
    <scope>NUCLEOTIDE SEQUENCE [LARGE SCALE GENOMIC DNA]</scope>
</reference>
<dbReference type="SUPFAM" id="SSF54523">
    <property type="entry name" value="Pili subunits"/>
    <property type="match status" value="1"/>
</dbReference>
<keyword evidence="2" id="KW-1133">Transmembrane helix</keyword>
<dbReference type="Pfam" id="PF08334">
    <property type="entry name" value="T2SSG"/>
    <property type="match status" value="1"/>
</dbReference>
<dbReference type="NCBIfam" id="TIGR02532">
    <property type="entry name" value="IV_pilin_GFxxxE"/>
    <property type="match status" value="1"/>
</dbReference>
<dbReference type="InterPro" id="IPR000983">
    <property type="entry name" value="Bac_GSPG_pilin"/>
</dbReference>
<dbReference type="GO" id="GO:0015627">
    <property type="term" value="C:type II protein secretion system complex"/>
    <property type="evidence" value="ECO:0007669"/>
    <property type="project" value="InterPro"/>
</dbReference>
<gene>
    <name evidence="4" type="ORF">A3C24_03620</name>
</gene>
<dbReference type="EMBL" id="MFZM01000030">
    <property type="protein sequence ID" value="OGK22922.1"/>
    <property type="molecule type" value="Genomic_DNA"/>
</dbReference>
<dbReference type="InterPro" id="IPR012902">
    <property type="entry name" value="N_methyl_site"/>
</dbReference>
<evidence type="ECO:0000313" key="4">
    <source>
        <dbReference type="EMBL" id="OGK22922.1"/>
    </source>
</evidence>
<keyword evidence="2" id="KW-0812">Transmembrane</keyword>
<evidence type="ECO:0000256" key="2">
    <source>
        <dbReference type="SAM" id="Phobius"/>
    </source>
</evidence>
<keyword evidence="1" id="KW-0488">Methylation</keyword>
<dbReference type="AlphaFoldDB" id="A0A1F7GWR2"/>
<evidence type="ECO:0000256" key="1">
    <source>
        <dbReference type="ARBA" id="ARBA00022481"/>
    </source>
</evidence>
<dbReference type="PRINTS" id="PR00813">
    <property type="entry name" value="BCTERIALGSPG"/>
</dbReference>
<dbReference type="Proteomes" id="UP000177159">
    <property type="component" value="Unassembled WGS sequence"/>
</dbReference>
<name>A0A1F7GWR2_9BACT</name>
<dbReference type="InterPro" id="IPR013545">
    <property type="entry name" value="T2SS_protein-GspG_C"/>
</dbReference>
<feature type="domain" description="Type II secretion system protein GspG C-terminal" evidence="3">
    <location>
        <begin position="37"/>
        <end position="115"/>
    </location>
</feature>
<sequence>MRKYASEGFTLFEMLIVLLILSTILSIATVSFFSVRRDSRDSRRKTDLEEVRSALEQYRSNNNIYPTPTGTFGLPFGQSGLTDDDANTYVQLLPQDPLFSKRNYYYQTSGGDYTLSTELETAEPTPCATPPGGDSCGSGLGCNYCLGSYGKK</sequence>
<dbReference type="GO" id="GO:0015628">
    <property type="term" value="P:protein secretion by the type II secretion system"/>
    <property type="evidence" value="ECO:0007669"/>
    <property type="project" value="InterPro"/>
</dbReference>
<evidence type="ECO:0000259" key="3">
    <source>
        <dbReference type="Pfam" id="PF08334"/>
    </source>
</evidence>
<keyword evidence="2" id="KW-0472">Membrane</keyword>
<dbReference type="Gene3D" id="3.30.700.10">
    <property type="entry name" value="Glycoprotein, Type 4 Pilin"/>
    <property type="match status" value="1"/>
</dbReference>
<accession>A0A1F7GWR2</accession>
<evidence type="ECO:0000313" key="5">
    <source>
        <dbReference type="Proteomes" id="UP000177159"/>
    </source>
</evidence>
<dbReference type="InterPro" id="IPR045584">
    <property type="entry name" value="Pilin-like"/>
</dbReference>